<dbReference type="OrthoDB" id="9808452at2"/>
<dbReference type="GO" id="GO:0016020">
    <property type="term" value="C:membrane"/>
    <property type="evidence" value="ECO:0007669"/>
    <property type="project" value="UniProtKB-SubCell"/>
</dbReference>
<reference evidence="7 8" key="1">
    <citation type="journal article" date="2015" name="Stand. Genomic Sci.">
        <title>Genomic Encyclopedia of Bacterial and Archaeal Type Strains, Phase III: the genomes of soil and plant-associated and newly described type strains.</title>
        <authorList>
            <person name="Whitman W.B."/>
            <person name="Woyke T."/>
            <person name="Klenk H.P."/>
            <person name="Zhou Y."/>
            <person name="Lilburn T.G."/>
            <person name="Beck B.J."/>
            <person name="De Vos P."/>
            <person name="Vandamme P."/>
            <person name="Eisen J.A."/>
            <person name="Garrity G."/>
            <person name="Hugenholtz P."/>
            <person name="Kyrpides N.C."/>
        </authorList>
    </citation>
    <scope>NUCLEOTIDE SEQUENCE [LARGE SCALE GENOMIC DNA]</scope>
    <source>
        <strain evidence="7 8">A3</strain>
    </source>
</reference>
<keyword evidence="8" id="KW-1185">Reference proteome</keyword>
<proteinExistence type="predicted"/>
<organism evidence="7 8">
    <name type="scientific">Dokdonella fugitiva</name>
    <dbReference type="NCBI Taxonomy" id="328517"/>
    <lineage>
        <taxon>Bacteria</taxon>
        <taxon>Pseudomonadati</taxon>
        <taxon>Pseudomonadota</taxon>
        <taxon>Gammaproteobacteria</taxon>
        <taxon>Lysobacterales</taxon>
        <taxon>Rhodanobacteraceae</taxon>
        <taxon>Dokdonella</taxon>
    </lineage>
</organism>
<dbReference type="AlphaFoldDB" id="A0A4V2S1T2"/>
<evidence type="ECO:0000256" key="2">
    <source>
        <dbReference type="ARBA" id="ARBA00022692"/>
    </source>
</evidence>
<name>A0A4V2S1T2_9GAMM</name>
<feature type="domain" description="Yip1" evidence="6">
    <location>
        <begin position="12"/>
        <end position="181"/>
    </location>
</feature>
<comment type="subcellular location">
    <subcellularLocation>
        <location evidence="1">Membrane</location>
        <topology evidence="1">Multi-pass membrane protein</topology>
    </subcellularLocation>
</comment>
<gene>
    <name evidence="7" type="ORF">EV148_109103</name>
</gene>
<accession>A0A4V2S1T2</accession>
<evidence type="ECO:0000256" key="3">
    <source>
        <dbReference type="ARBA" id="ARBA00022989"/>
    </source>
</evidence>
<dbReference type="RefSeq" id="WP_131999717.1">
    <property type="nucleotide sequence ID" value="NZ_SLWQ01000009.1"/>
</dbReference>
<protein>
    <submittedName>
        <fullName evidence="7">Yip1-like protein</fullName>
    </submittedName>
</protein>
<keyword evidence="3 5" id="KW-1133">Transmembrane helix</keyword>
<feature type="transmembrane region" description="Helical" evidence="5">
    <location>
        <begin position="74"/>
        <end position="95"/>
    </location>
</feature>
<evidence type="ECO:0000313" key="8">
    <source>
        <dbReference type="Proteomes" id="UP000294862"/>
    </source>
</evidence>
<dbReference type="Pfam" id="PF04893">
    <property type="entry name" value="Yip1"/>
    <property type="match status" value="1"/>
</dbReference>
<evidence type="ECO:0000256" key="1">
    <source>
        <dbReference type="ARBA" id="ARBA00004141"/>
    </source>
</evidence>
<evidence type="ECO:0000256" key="4">
    <source>
        <dbReference type="ARBA" id="ARBA00023136"/>
    </source>
</evidence>
<keyword evidence="2 5" id="KW-0812">Transmembrane</keyword>
<evidence type="ECO:0000313" key="7">
    <source>
        <dbReference type="EMBL" id="TCO37750.1"/>
    </source>
</evidence>
<keyword evidence="4 5" id="KW-0472">Membrane</keyword>
<dbReference type="EMBL" id="SLWQ01000009">
    <property type="protein sequence ID" value="TCO37750.1"/>
    <property type="molecule type" value="Genomic_DNA"/>
</dbReference>
<feature type="transmembrane region" description="Helical" evidence="5">
    <location>
        <begin position="38"/>
        <end position="62"/>
    </location>
</feature>
<dbReference type="Proteomes" id="UP000294862">
    <property type="component" value="Unassembled WGS sequence"/>
</dbReference>
<feature type="transmembrane region" description="Helical" evidence="5">
    <location>
        <begin position="133"/>
        <end position="154"/>
    </location>
</feature>
<comment type="caution">
    <text evidence="7">The sequence shown here is derived from an EMBL/GenBank/DDBJ whole genome shotgun (WGS) entry which is preliminary data.</text>
</comment>
<feature type="transmembrane region" description="Helical" evidence="5">
    <location>
        <begin position="166"/>
        <end position="191"/>
    </location>
</feature>
<sequence length="421" mass="43225">MDINKMIARVKAILLTPKTEWPVIAAEPATVPDLYKNWIAILAAIPAIAGFIKGSIIGTSLLGVTYRAGMGAGISAAIVGYALALAMAYVMALIIDALAPNFGAEKNPVQALKTVAYAWTASWVAGAAQIIPGIGWLIALAGGIYGIYLLYLGLPYTMKAPQEKAGGYTAVSVIIAIVLSWICGLIVAGIIGTGMVVGAGAGGVRLGDAGGSVTIDADSALGKLAAAGQKMEAASKQLEAAQKSGDADAQAKAMGAVMGAAMGGGDQVEALSPDLLKPFVPATLAGLPRTDFSAEKNGAMGMQVSEAHATYSDDASGRSLRLEVTDMGSAKGLMAMAGWAALQQERQTEHGYEKTYKVDGRLVHEEWDGQDKHGEYGIVLGDRFSVKVSGNAESMDQLKAAAASINLAGLEALKAQGVKKG</sequence>
<dbReference type="InterPro" id="IPR006977">
    <property type="entry name" value="Yip1_dom"/>
</dbReference>
<evidence type="ECO:0000256" key="5">
    <source>
        <dbReference type="SAM" id="Phobius"/>
    </source>
</evidence>
<evidence type="ECO:0000259" key="6">
    <source>
        <dbReference type="Pfam" id="PF04893"/>
    </source>
</evidence>